<dbReference type="STRING" id="1095629.A0A0C9XA24"/>
<dbReference type="Pfam" id="PF01400">
    <property type="entry name" value="Astacin"/>
    <property type="match status" value="1"/>
</dbReference>
<organism evidence="2 3">
    <name type="scientific">Laccaria amethystina LaAM-08-1</name>
    <dbReference type="NCBI Taxonomy" id="1095629"/>
    <lineage>
        <taxon>Eukaryota</taxon>
        <taxon>Fungi</taxon>
        <taxon>Dikarya</taxon>
        <taxon>Basidiomycota</taxon>
        <taxon>Agaricomycotina</taxon>
        <taxon>Agaricomycetes</taxon>
        <taxon>Agaricomycetidae</taxon>
        <taxon>Agaricales</taxon>
        <taxon>Agaricineae</taxon>
        <taxon>Hydnangiaceae</taxon>
        <taxon>Laccaria</taxon>
    </lineage>
</organism>
<feature type="domain" description="Peptidase metallopeptidase" evidence="1">
    <location>
        <begin position="121"/>
        <end position="276"/>
    </location>
</feature>
<dbReference type="InterPro" id="IPR006026">
    <property type="entry name" value="Peptidase_Metallo"/>
</dbReference>
<dbReference type="GO" id="GO:0006508">
    <property type="term" value="P:proteolysis"/>
    <property type="evidence" value="ECO:0007669"/>
    <property type="project" value="InterPro"/>
</dbReference>
<dbReference type="InterPro" id="IPR024079">
    <property type="entry name" value="MetalloPept_cat_dom_sf"/>
</dbReference>
<dbReference type="HOGENOM" id="CLU_004605_0_0_1"/>
<dbReference type="OrthoDB" id="291007at2759"/>
<dbReference type="Proteomes" id="UP000054477">
    <property type="component" value="Unassembled WGS sequence"/>
</dbReference>
<feature type="domain" description="Peptidase metallopeptidase" evidence="1">
    <location>
        <begin position="437"/>
        <end position="609"/>
    </location>
</feature>
<dbReference type="SMART" id="SM00235">
    <property type="entry name" value="ZnMc"/>
    <property type="match status" value="2"/>
</dbReference>
<gene>
    <name evidence="2" type="ORF">K443DRAFT_211958</name>
</gene>
<dbReference type="SUPFAM" id="SSF55486">
    <property type="entry name" value="Metalloproteases ('zincins'), catalytic domain"/>
    <property type="match status" value="2"/>
</dbReference>
<name>A0A0C9XA24_9AGAR</name>
<dbReference type="PANTHER" id="PTHR10127:SF850">
    <property type="entry name" value="METALLOENDOPEPTIDASE"/>
    <property type="match status" value="1"/>
</dbReference>
<dbReference type="GO" id="GO:0008270">
    <property type="term" value="F:zinc ion binding"/>
    <property type="evidence" value="ECO:0007669"/>
    <property type="project" value="InterPro"/>
</dbReference>
<dbReference type="InterPro" id="IPR001506">
    <property type="entry name" value="Peptidase_M12A"/>
</dbReference>
<reference evidence="2 3" key="1">
    <citation type="submission" date="2014-04" db="EMBL/GenBank/DDBJ databases">
        <authorList>
            <consortium name="DOE Joint Genome Institute"/>
            <person name="Kuo A."/>
            <person name="Kohler A."/>
            <person name="Nagy L.G."/>
            <person name="Floudas D."/>
            <person name="Copeland A."/>
            <person name="Barry K.W."/>
            <person name="Cichocki N."/>
            <person name="Veneault-Fourrey C."/>
            <person name="LaButti K."/>
            <person name="Lindquist E.A."/>
            <person name="Lipzen A."/>
            <person name="Lundell T."/>
            <person name="Morin E."/>
            <person name="Murat C."/>
            <person name="Sun H."/>
            <person name="Tunlid A."/>
            <person name="Henrissat B."/>
            <person name="Grigoriev I.V."/>
            <person name="Hibbett D.S."/>
            <person name="Martin F."/>
            <person name="Nordberg H.P."/>
            <person name="Cantor M.N."/>
            <person name="Hua S.X."/>
        </authorList>
    </citation>
    <scope>NUCLEOTIDE SEQUENCE [LARGE SCALE GENOMIC DNA]</scope>
    <source>
        <strain evidence="2 3">LaAM-08-1</strain>
    </source>
</reference>
<sequence length="1508" mass="163368">MSNVPSLASLVAQMAGPIPATTSAAAAVSSPPVSTVSVPVNAQPASPASLVVNAPPASTVTVVGDVPPASPASDEVSQPPREEWFRYTCAEVAVDKGGAETMRSTPDHLGLTVQRAVITTSSNLWDNDITLTYGFVTGTPNQRAKVSNVITEWTKYANIKFAQLDSPQSANIRITFDRTSGSWAYVAKEINRVAQSLPTMNLGWLEDTPVANTTADERGVILHEFGHVLGLMHEHQSPLRGGVIHLEPEAVIDYYRITQGWTRQDVINQILNVYELKDVSNFSELDLKSIMMYFMPAAMNKEGIEVKPNNVLSDIDKAYVTINYPYPIGTPLLDPVWTFEYALGVAGVDGSARDRILQEYRNSNWPEVRYQFTNWCITARAARAERLNSVSSGGADTVGNPSHGVKPEDDVVLDWCASQIGDGDFGKGAAHGVATVNKELWLPGDAITYSFIQGTGDATPYRQKRIADTFKYYAGITNLSFTAIPFDPVKASGDIRIYFGEIPGGAYTGWSALGRGSITYRQSQDDITLVGGSVESSMVLSKVIPKTAAEAQDERVKRVEERTLYHEIGHALGLKHEHVSPFTETTDQPDTAVSVATPFDKKSVMLYAGRELKTTSAWDSLKNFFNLRSTDYNHVPSTMDQAFIGVLYPFPEGHVKDHFKANIDNLGLSDRFASYAVQRNTAFSYFGQPEFAVQIAALRNMIKVDLAQLAGSRGTTAAPSAARGVNADVEQPPLRARGAAPPPGPTSGPFIDILVGKITELFAPSSGQIFALQFPGRFLAKEQYAWDSSSAGIYGPFVKPTVVNESEFRLTDQLYNVGNVIGAPNGINLSIVYEQCLNNLVPGIQPSAISFAKQQDQIRKWLLRDVPATGWVKDLIASQHTPPPPVTAAAAGGPVAARALNAGKTSGAASSSVDTPKPAFAVANKLTDDNKVNRMELADALMTEYLTAQQAWELERDEMIKSAKGDALEDVTRRLAHITPIREAQLASKYGDAVVRGYSHTIRQYLGYMDVKSASEFLQDAKDALRQSASSSLDGSLKVYPVQMQPIDWYQSLDTNFTMEDLTADPDLIEQQIDAKSKALDVLQSRLAVIQHSPTTDLKDLQDKLDAAESAYDKAQAELSTTYTSNVISLAQTCINANNEFVMADFTKAAKAARIADAAFTNIQDGMGKVTAAQLSVTQASRAYTRLLSAKVLAEATDTTNETILITTQITSLNKDIAELTARVKALRYKDNATTAVPAPTNLTAMGSAKIASIKDVDILPPEKTSGGSRWQEFLMNHTVTNTFSTSSQSSQANTSKSDCNFFFGSYHSESSSASSASSSLSANSSITVQIGFRATLVTVDRSGWFQPQFFKQSNGFYHIDDNVSWSKWPANIKTIDDLRTKGASTGAFDAINKYLFPTYPAGFLFCKDITIKVAQSTTDVDSKGSAYENASASSGGILCWSTSSTHQDQGSSKSYSYTQANDGFIIRIPGPQVIAHLRIPLVSADVSCIDHGVHDAVYRSGRDSATP</sequence>
<protein>
    <recommendedName>
        <fullName evidence="1">Peptidase metallopeptidase domain-containing protein</fullName>
    </recommendedName>
</protein>
<evidence type="ECO:0000259" key="1">
    <source>
        <dbReference type="SMART" id="SM00235"/>
    </source>
</evidence>
<keyword evidence="3" id="KW-1185">Reference proteome</keyword>
<dbReference type="GO" id="GO:0004222">
    <property type="term" value="F:metalloendopeptidase activity"/>
    <property type="evidence" value="ECO:0007669"/>
    <property type="project" value="InterPro"/>
</dbReference>
<evidence type="ECO:0000313" key="2">
    <source>
        <dbReference type="EMBL" id="KIJ98293.1"/>
    </source>
</evidence>
<accession>A0A0C9XA24</accession>
<dbReference type="EMBL" id="KN838672">
    <property type="protein sequence ID" value="KIJ98293.1"/>
    <property type="molecule type" value="Genomic_DNA"/>
</dbReference>
<proteinExistence type="predicted"/>
<dbReference type="PANTHER" id="PTHR10127">
    <property type="entry name" value="DISCOIDIN, CUB, EGF, LAMININ , AND ZINC METALLOPROTEASE DOMAIN CONTAINING"/>
    <property type="match status" value="1"/>
</dbReference>
<evidence type="ECO:0000313" key="3">
    <source>
        <dbReference type="Proteomes" id="UP000054477"/>
    </source>
</evidence>
<dbReference type="Gene3D" id="3.40.390.10">
    <property type="entry name" value="Collagenase (Catalytic Domain)"/>
    <property type="match status" value="2"/>
</dbReference>
<reference evidence="3" key="2">
    <citation type="submission" date="2015-01" db="EMBL/GenBank/DDBJ databases">
        <title>Evolutionary Origins and Diversification of the Mycorrhizal Mutualists.</title>
        <authorList>
            <consortium name="DOE Joint Genome Institute"/>
            <consortium name="Mycorrhizal Genomics Consortium"/>
            <person name="Kohler A."/>
            <person name="Kuo A."/>
            <person name="Nagy L.G."/>
            <person name="Floudas D."/>
            <person name="Copeland A."/>
            <person name="Barry K.W."/>
            <person name="Cichocki N."/>
            <person name="Veneault-Fourrey C."/>
            <person name="LaButti K."/>
            <person name="Lindquist E.A."/>
            <person name="Lipzen A."/>
            <person name="Lundell T."/>
            <person name="Morin E."/>
            <person name="Murat C."/>
            <person name="Riley R."/>
            <person name="Ohm R."/>
            <person name="Sun H."/>
            <person name="Tunlid A."/>
            <person name="Henrissat B."/>
            <person name="Grigoriev I.V."/>
            <person name="Hibbett D.S."/>
            <person name="Martin F."/>
        </authorList>
    </citation>
    <scope>NUCLEOTIDE SEQUENCE [LARGE SCALE GENOMIC DNA]</scope>
    <source>
        <strain evidence="3">LaAM-08-1</strain>
    </source>
</reference>